<dbReference type="Pfam" id="PF02885">
    <property type="entry name" value="Glycos_trans_3N"/>
    <property type="match status" value="1"/>
</dbReference>
<evidence type="ECO:0000256" key="6">
    <source>
        <dbReference type="ARBA" id="ARBA00048550"/>
    </source>
</evidence>
<dbReference type="SUPFAM" id="SSF47648">
    <property type="entry name" value="Nucleoside phosphorylase/phosphoribosyltransferase N-terminal domain"/>
    <property type="match status" value="1"/>
</dbReference>
<dbReference type="FunFam" id="3.40.1030.10:FF:000003">
    <property type="entry name" value="Pyrimidine-nucleoside phosphorylase"/>
    <property type="match status" value="1"/>
</dbReference>
<dbReference type="Gene3D" id="3.40.1030.10">
    <property type="entry name" value="Nucleoside phosphorylase/phosphoribosyltransferase catalytic domain"/>
    <property type="match status" value="1"/>
</dbReference>
<evidence type="ECO:0000313" key="10">
    <source>
        <dbReference type="Proteomes" id="UP000249165"/>
    </source>
</evidence>
<evidence type="ECO:0000256" key="5">
    <source>
        <dbReference type="ARBA" id="ARBA00022679"/>
    </source>
</evidence>
<dbReference type="NCBIfam" id="NF004490">
    <property type="entry name" value="PRK05820.1"/>
    <property type="match status" value="1"/>
</dbReference>
<dbReference type="Gene3D" id="3.90.1170.30">
    <property type="entry name" value="Pyrimidine nucleoside phosphorylase-like, C-terminal domain"/>
    <property type="match status" value="1"/>
</dbReference>
<dbReference type="Gene3D" id="1.20.970.10">
    <property type="entry name" value="Transferase, Pyrimidine Nucleoside Phosphorylase, Chain C"/>
    <property type="match status" value="1"/>
</dbReference>
<dbReference type="InterPro" id="IPR035902">
    <property type="entry name" value="Nuc_phospho_transferase"/>
</dbReference>
<dbReference type="Pfam" id="PF07831">
    <property type="entry name" value="PYNP_C"/>
    <property type="match status" value="1"/>
</dbReference>
<sequence length="429" mass="44014">MDARALIAALRRGEEPSPDALRHFAAGLADGRVSDAQAGAFAMGVCLRGLSEANVVALTLAMRDTGQVMRWDLDGPVLDKHSTGGVGDCVSLVLAPALAACGVYVPMISGRGLGHTGGTLDKLDAIPGYAVAPDEARFRRVVADAGCAIVSASAAVAPADRRLYAVRDVTATVESLALITSSILSKKLAAGLQGLVLDVKVGSGAFMKTDADARAVARALVDTANAAGCPTTALVTDMTQPIAPALGNALEVDAAMQVLTGGKGKLYDLTLALGAPLLAGAGIADAEARLREALASGGAAERMGRMIHGLGGPHGFVDDWRRHLPEATVIREVPAPASGVVTAIDGEALGLAVVRLGGGRRVETDMIDPAVGLSEVLRLGQRVETGQPLARVHARREPEAEAELRMIQAAFVLGETAPEPGPLVRERIA</sequence>
<protein>
    <recommendedName>
        <fullName evidence="3 7">Thymidine phosphorylase</fullName>
        <ecNumber evidence="3 7">2.4.2.4</ecNumber>
    </recommendedName>
    <alternativeName>
        <fullName evidence="7">TdRPase</fullName>
    </alternativeName>
</protein>
<comment type="caution">
    <text evidence="9">The sequence shown here is derived from an EMBL/GenBank/DDBJ whole genome shotgun (WGS) entry which is preliminary data.</text>
</comment>
<dbReference type="GO" id="GO:0006206">
    <property type="term" value="P:pyrimidine nucleobase metabolic process"/>
    <property type="evidence" value="ECO:0007669"/>
    <property type="project" value="InterPro"/>
</dbReference>
<dbReference type="SUPFAM" id="SSF52418">
    <property type="entry name" value="Nucleoside phosphorylase/phosphoribosyltransferase catalytic domain"/>
    <property type="match status" value="1"/>
</dbReference>
<proteinExistence type="inferred from homology"/>
<comment type="pathway">
    <text evidence="7">Pyrimidine metabolism; dTMP biosynthesis via salvage pathway; dTMP from thymine: step 1/2.</text>
</comment>
<dbReference type="HAMAP" id="MF_01628">
    <property type="entry name" value="Thymid_phosp"/>
    <property type="match status" value="1"/>
</dbReference>
<dbReference type="GO" id="GO:0005829">
    <property type="term" value="C:cytosol"/>
    <property type="evidence" value="ECO:0007669"/>
    <property type="project" value="TreeGrafter"/>
</dbReference>
<dbReference type="Pfam" id="PF00591">
    <property type="entry name" value="Glycos_transf_3"/>
    <property type="match status" value="1"/>
</dbReference>
<dbReference type="InterPro" id="IPR013102">
    <property type="entry name" value="PYNP_C"/>
</dbReference>
<evidence type="ECO:0000256" key="1">
    <source>
        <dbReference type="ARBA" id="ARBA00006915"/>
    </source>
</evidence>
<evidence type="ECO:0000313" key="9">
    <source>
        <dbReference type="EMBL" id="RAK19051.1"/>
    </source>
</evidence>
<dbReference type="GO" id="GO:0046104">
    <property type="term" value="P:thymidine metabolic process"/>
    <property type="evidence" value="ECO:0007669"/>
    <property type="project" value="UniProtKB-UniRule"/>
</dbReference>
<dbReference type="OrthoDB" id="9763887at2"/>
<dbReference type="EMBL" id="QLMG01000010">
    <property type="protein sequence ID" value="RAK19051.1"/>
    <property type="molecule type" value="Genomic_DNA"/>
</dbReference>
<comment type="function">
    <text evidence="7">The enzymes which catalyze the reversible phosphorolysis of pyrimidine nucleosides are involved in the degradation of these compounds and in their utilization as carbon and energy sources, or in the rescue of pyrimidine bases for nucleotide synthesis.</text>
</comment>
<comment type="subunit">
    <text evidence="2 7">Homodimer.</text>
</comment>
<dbReference type="InterPro" id="IPR013465">
    <property type="entry name" value="Thymidine_Pase"/>
</dbReference>
<gene>
    <name evidence="7" type="primary">deoA</name>
    <name evidence="9" type="ORF">ATI53_101093</name>
</gene>
<dbReference type="GO" id="GO:0009032">
    <property type="term" value="F:thymidine phosphorylase activity"/>
    <property type="evidence" value="ECO:0007669"/>
    <property type="project" value="UniProtKB-UniRule"/>
</dbReference>
<dbReference type="PROSITE" id="PS00647">
    <property type="entry name" value="THYMID_PHOSPHORYLASE"/>
    <property type="match status" value="1"/>
</dbReference>
<dbReference type="InterPro" id="IPR036320">
    <property type="entry name" value="Glycosyl_Trfase_fam3_N_dom_sf"/>
</dbReference>
<evidence type="ECO:0000256" key="7">
    <source>
        <dbReference type="HAMAP-Rule" id="MF_01628"/>
    </source>
</evidence>
<dbReference type="InterPro" id="IPR018090">
    <property type="entry name" value="Pyrmidine_PPas_bac/euk"/>
</dbReference>
<evidence type="ECO:0000256" key="3">
    <source>
        <dbReference type="ARBA" id="ARBA00011892"/>
    </source>
</evidence>
<name>A0A327YEW0_9RHOB</name>
<dbReference type="EC" id="2.4.2.4" evidence="3 7"/>
<reference evidence="9 10" key="1">
    <citation type="submission" date="2018-06" db="EMBL/GenBank/DDBJ databases">
        <title>Genomic Encyclopedia of Archaeal and Bacterial Type Strains, Phase II (KMG-II): from individual species to whole genera.</title>
        <authorList>
            <person name="Goeker M."/>
        </authorList>
    </citation>
    <scope>NUCLEOTIDE SEQUENCE [LARGE SCALE GENOMIC DNA]</scope>
    <source>
        <strain evidence="9 10">DSM 22011</strain>
    </source>
</reference>
<keyword evidence="10" id="KW-1185">Reference proteome</keyword>
<feature type="domain" description="Pyrimidine nucleoside phosphorylase C-terminal" evidence="8">
    <location>
        <begin position="340"/>
        <end position="414"/>
    </location>
</feature>
<comment type="similarity">
    <text evidence="1 7">Belongs to the thymidine/pyrimidine-nucleoside phosphorylase family.</text>
</comment>
<comment type="catalytic activity">
    <reaction evidence="6 7">
        <text>thymidine + phosphate = 2-deoxy-alpha-D-ribose 1-phosphate + thymine</text>
        <dbReference type="Rhea" id="RHEA:16037"/>
        <dbReference type="ChEBI" id="CHEBI:17748"/>
        <dbReference type="ChEBI" id="CHEBI:17821"/>
        <dbReference type="ChEBI" id="CHEBI:43474"/>
        <dbReference type="ChEBI" id="CHEBI:57259"/>
        <dbReference type="EC" id="2.4.2.4"/>
    </reaction>
</comment>
<dbReference type="GO" id="GO:0004645">
    <property type="term" value="F:1,4-alpha-oligoglucan phosphorylase activity"/>
    <property type="evidence" value="ECO:0007669"/>
    <property type="project" value="InterPro"/>
</dbReference>
<dbReference type="UniPathway" id="UPA00578">
    <property type="reaction ID" value="UER00638"/>
</dbReference>
<keyword evidence="5 7" id="KW-0808">Transferase</keyword>
<evidence type="ECO:0000256" key="2">
    <source>
        <dbReference type="ARBA" id="ARBA00011738"/>
    </source>
</evidence>
<dbReference type="PANTHER" id="PTHR10515">
    <property type="entry name" value="THYMIDINE PHOSPHORYLASE"/>
    <property type="match status" value="1"/>
</dbReference>
<dbReference type="AlphaFoldDB" id="A0A327YEW0"/>
<keyword evidence="4 7" id="KW-0328">Glycosyltransferase</keyword>
<dbReference type="NCBIfam" id="TIGR02644">
    <property type="entry name" value="Y_phosphoryl"/>
    <property type="match status" value="1"/>
</dbReference>
<dbReference type="SMART" id="SM00941">
    <property type="entry name" value="PYNP_C"/>
    <property type="match status" value="1"/>
</dbReference>
<organism evidence="9 10">
    <name type="scientific">Salipiger aestuarii</name>
    <dbReference type="NCBI Taxonomy" id="568098"/>
    <lineage>
        <taxon>Bacteria</taxon>
        <taxon>Pseudomonadati</taxon>
        <taxon>Pseudomonadota</taxon>
        <taxon>Alphaproteobacteria</taxon>
        <taxon>Rhodobacterales</taxon>
        <taxon>Roseobacteraceae</taxon>
        <taxon>Salipiger</taxon>
    </lineage>
</organism>
<dbReference type="PIRSF" id="PIRSF000478">
    <property type="entry name" value="TP_PyNP"/>
    <property type="match status" value="1"/>
</dbReference>
<dbReference type="InterPro" id="IPR017459">
    <property type="entry name" value="Glycosyl_Trfase_fam3_N_dom"/>
</dbReference>
<dbReference type="InterPro" id="IPR036566">
    <property type="entry name" value="PYNP-like_C_sf"/>
</dbReference>
<accession>A0A327YEW0</accession>
<dbReference type="SUPFAM" id="SSF54680">
    <property type="entry name" value="Pyrimidine nucleoside phosphorylase C-terminal domain"/>
    <property type="match status" value="1"/>
</dbReference>
<dbReference type="InterPro" id="IPR000312">
    <property type="entry name" value="Glycosyl_Trfase_fam3"/>
</dbReference>
<evidence type="ECO:0000256" key="4">
    <source>
        <dbReference type="ARBA" id="ARBA00022676"/>
    </source>
</evidence>
<dbReference type="PANTHER" id="PTHR10515:SF0">
    <property type="entry name" value="THYMIDINE PHOSPHORYLASE"/>
    <property type="match status" value="1"/>
</dbReference>
<dbReference type="RefSeq" id="WP_111550132.1">
    <property type="nucleotide sequence ID" value="NZ_LIQE01000009.1"/>
</dbReference>
<dbReference type="Proteomes" id="UP000249165">
    <property type="component" value="Unassembled WGS sequence"/>
</dbReference>
<evidence type="ECO:0000259" key="8">
    <source>
        <dbReference type="SMART" id="SM00941"/>
    </source>
</evidence>
<dbReference type="InterPro" id="IPR000053">
    <property type="entry name" value="Thymidine/pyrmidine_PPase"/>
</dbReference>
<dbReference type="InterPro" id="IPR017872">
    <property type="entry name" value="Pyrmidine_PPase_CS"/>
</dbReference>